<protein>
    <submittedName>
        <fullName evidence="1">YbjN domain-containing protein</fullName>
    </submittedName>
</protein>
<sequence length="174" mass="19488">MSGPGWLLRVLGGLPKPTKTAPDNEDPVRPLTRDRIGDYLLEHEYRFVVDDDGDLTGTWDGNRFWFLLLGEEDEIVQVRGRWHRSLPLDQRAAVSLALNDWNRERIWPKAYVREEEGMLALYSEVSADFEPGVSDHQLAQVLACGLGTGVQMFSTLEGLLPGDDATPSPDVPDN</sequence>
<dbReference type="OrthoDB" id="3256964at2"/>
<dbReference type="Proteomes" id="UP000283374">
    <property type="component" value="Unassembled WGS sequence"/>
</dbReference>
<dbReference type="EMBL" id="QWKP01000139">
    <property type="protein sequence ID" value="RHA43804.1"/>
    <property type="molecule type" value="Genomic_DNA"/>
</dbReference>
<evidence type="ECO:0000313" key="1">
    <source>
        <dbReference type="EMBL" id="RHA43804.1"/>
    </source>
</evidence>
<proteinExistence type="predicted"/>
<gene>
    <name evidence="1" type="ORF">D1825_04455</name>
</gene>
<keyword evidence="2" id="KW-1185">Reference proteome</keyword>
<comment type="caution">
    <text evidence="1">The sequence shown here is derived from an EMBL/GenBank/DDBJ whole genome shotgun (WGS) entry which is preliminary data.</text>
</comment>
<organism evidence="1 2">
    <name type="scientific">Cellulomonas rhizosphaerae</name>
    <dbReference type="NCBI Taxonomy" id="2293719"/>
    <lineage>
        <taxon>Bacteria</taxon>
        <taxon>Bacillati</taxon>
        <taxon>Actinomycetota</taxon>
        <taxon>Actinomycetes</taxon>
        <taxon>Micrococcales</taxon>
        <taxon>Cellulomonadaceae</taxon>
        <taxon>Cellulomonas</taxon>
    </lineage>
</organism>
<dbReference type="CDD" id="cd17511">
    <property type="entry name" value="YbjN_AmyR-like"/>
    <property type="match status" value="1"/>
</dbReference>
<dbReference type="RefSeq" id="WP_118766255.1">
    <property type="nucleotide sequence ID" value="NZ_QWKP01000139.1"/>
</dbReference>
<dbReference type="Pfam" id="PF10722">
    <property type="entry name" value="YbjN"/>
    <property type="match status" value="1"/>
</dbReference>
<accession>A0A413RPG0</accession>
<dbReference type="InterPro" id="IPR019660">
    <property type="entry name" value="Put_sensory_transdc_reg_YbjN"/>
</dbReference>
<reference evidence="1 2" key="1">
    <citation type="submission" date="2018-08" db="EMBL/GenBank/DDBJ databases">
        <title>Cellulomonas rhizosphaerae sp. nov., a novel actinomycete isolated from soil.</title>
        <authorList>
            <person name="Tian Y."/>
        </authorList>
    </citation>
    <scope>NUCLEOTIDE SEQUENCE [LARGE SCALE GENOMIC DNA]</scope>
    <source>
        <strain evidence="1 2">NEAU-TCZ24</strain>
    </source>
</reference>
<name>A0A413RPG0_9CELL</name>
<evidence type="ECO:0000313" key="2">
    <source>
        <dbReference type="Proteomes" id="UP000283374"/>
    </source>
</evidence>
<dbReference type="AlphaFoldDB" id="A0A413RPG0"/>